<keyword evidence="1" id="KW-0413">Isomerase</keyword>
<dbReference type="RefSeq" id="WP_008294500.1">
    <property type="nucleotide sequence ID" value="NZ_CM002299.1"/>
</dbReference>
<dbReference type="Gene3D" id="3.40.50.10490">
    <property type="entry name" value="Glucose-6-phosphate isomerase like protein, domain 1"/>
    <property type="match status" value="1"/>
</dbReference>
<dbReference type="GO" id="GO:0097367">
    <property type="term" value="F:carbohydrate derivative binding"/>
    <property type="evidence" value="ECO:0007669"/>
    <property type="project" value="InterPro"/>
</dbReference>
<evidence type="ECO:0000313" key="1">
    <source>
        <dbReference type="EMBL" id="EAQ99018.1"/>
    </source>
</evidence>
<dbReference type="HOGENOM" id="CLU_1493795_0_0_6"/>
<keyword evidence="2" id="KW-1185">Reference proteome</keyword>
<dbReference type="eggNOG" id="COG0279">
    <property type="taxonomic scope" value="Bacteria"/>
</dbReference>
<dbReference type="STRING" id="314285.KT71_10332"/>
<protein>
    <submittedName>
        <fullName evidence="1">Phosphoheptose isomerase</fullName>
        <ecNumber evidence="1">5.3.1.-</ecNumber>
    </submittedName>
</protein>
<gene>
    <name evidence="1" type="ORF">KT71_10332</name>
</gene>
<dbReference type="EC" id="5.3.1.-" evidence="1"/>
<dbReference type="GO" id="GO:0016853">
    <property type="term" value="F:isomerase activity"/>
    <property type="evidence" value="ECO:0007669"/>
    <property type="project" value="UniProtKB-KW"/>
</dbReference>
<dbReference type="OrthoDB" id="9810929at2"/>
<dbReference type="GO" id="GO:1901135">
    <property type="term" value="P:carbohydrate derivative metabolic process"/>
    <property type="evidence" value="ECO:0007669"/>
    <property type="project" value="InterPro"/>
</dbReference>
<dbReference type="Proteomes" id="UP000019205">
    <property type="component" value="Chromosome"/>
</dbReference>
<organism evidence="1 2">
    <name type="scientific">Congregibacter litoralis KT71</name>
    <dbReference type="NCBI Taxonomy" id="314285"/>
    <lineage>
        <taxon>Bacteria</taxon>
        <taxon>Pseudomonadati</taxon>
        <taxon>Pseudomonadota</taxon>
        <taxon>Gammaproteobacteria</taxon>
        <taxon>Cellvibrionales</taxon>
        <taxon>Halieaceae</taxon>
        <taxon>Congregibacter</taxon>
    </lineage>
</organism>
<comment type="caution">
    <text evidence="1">The sequence shown here is derived from an EMBL/GenBank/DDBJ whole genome shotgun (WGS) entry which is preliminary data.</text>
</comment>
<reference evidence="1 2" key="1">
    <citation type="journal article" date="2007" name="Proc. Natl. Acad. Sci. U.S.A.">
        <title>Characterization of a marine gammaproteobacterium capable of aerobic anoxygenic photosynthesis.</title>
        <authorList>
            <person name="Fuchs B.M."/>
            <person name="Spring S."/>
            <person name="Teeling H."/>
            <person name="Quast C."/>
            <person name="Wulf J."/>
            <person name="Schattenhofer M."/>
            <person name="Yan S."/>
            <person name="Ferriera S."/>
            <person name="Johnson J."/>
            <person name="Glockner F.O."/>
            <person name="Amann R."/>
        </authorList>
    </citation>
    <scope>NUCLEOTIDE SEQUENCE [LARGE SCALE GENOMIC DNA]</scope>
    <source>
        <strain evidence="1">KT71</strain>
    </source>
</reference>
<reference evidence="1 2" key="2">
    <citation type="journal article" date="2009" name="PLoS ONE">
        <title>The photosynthetic apparatus and its regulation in the aerobic gammaproteobacterium Congregibacter litoralis gen. nov., sp. nov.</title>
        <authorList>
            <person name="Spring S."/>
            <person name="Lunsdorf H."/>
            <person name="Fuchs B.M."/>
            <person name="Tindall B.J."/>
        </authorList>
    </citation>
    <scope>NUCLEOTIDE SEQUENCE [LARGE SCALE GENOMIC DNA]</scope>
    <source>
        <strain evidence="1">KT71</strain>
    </source>
</reference>
<dbReference type="InterPro" id="IPR046348">
    <property type="entry name" value="SIS_dom_sf"/>
</dbReference>
<dbReference type="SUPFAM" id="SSF53697">
    <property type="entry name" value="SIS domain"/>
    <property type="match status" value="1"/>
</dbReference>
<accession>A4A5E7</accession>
<evidence type="ECO:0000313" key="2">
    <source>
        <dbReference type="Proteomes" id="UP000019205"/>
    </source>
</evidence>
<proteinExistence type="predicted"/>
<name>A4A5E7_9GAMM</name>
<dbReference type="AlphaFoldDB" id="A4A5E7"/>
<dbReference type="EMBL" id="AAOA02000003">
    <property type="protein sequence ID" value="EAQ99018.1"/>
    <property type="molecule type" value="Genomic_DNA"/>
</dbReference>
<sequence>MTDEHYDRTAASFHRRIETIANAVDSMAPGLAAATSLLAQAILDDRKVLVCACGRDATLGAHVAATLRTPLESGPPLPAIALCSDSAEGDTQLWRDLRTLSRDGDILLCIDSSSGAAIAQKFIQFAGTRNLVTVAMSENLEVNGGSCIEIHTADADQRSELALMASHCLREHLKQLLVGE</sequence>